<dbReference type="GO" id="GO:0003676">
    <property type="term" value="F:nucleic acid binding"/>
    <property type="evidence" value="ECO:0007669"/>
    <property type="project" value="InterPro"/>
</dbReference>
<evidence type="ECO:0000313" key="4">
    <source>
        <dbReference type="EMBL" id="KAK9749183.1"/>
    </source>
</evidence>
<dbReference type="Proteomes" id="UP001443914">
    <property type="component" value="Unassembled WGS sequence"/>
</dbReference>
<evidence type="ECO:0008006" key="6">
    <source>
        <dbReference type="Google" id="ProtNLM"/>
    </source>
</evidence>
<organism evidence="4 5">
    <name type="scientific">Saponaria officinalis</name>
    <name type="common">Common soapwort</name>
    <name type="synonym">Lychnis saponaria</name>
    <dbReference type="NCBI Taxonomy" id="3572"/>
    <lineage>
        <taxon>Eukaryota</taxon>
        <taxon>Viridiplantae</taxon>
        <taxon>Streptophyta</taxon>
        <taxon>Embryophyta</taxon>
        <taxon>Tracheophyta</taxon>
        <taxon>Spermatophyta</taxon>
        <taxon>Magnoliopsida</taxon>
        <taxon>eudicotyledons</taxon>
        <taxon>Gunneridae</taxon>
        <taxon>Pentapetalae</taxon>
        <taxon>Caryophyllales</taxon>
        <taxon>Caryophyllaceae</taxon>
        <taxon>Caryophylleae</taxon>
        <taxon>Saponaria</taxon>
    </lineage>
</organism>
<dbReference type="AlphaFoldDB" id="A0AAW1MT08"/>
<gene>
    <name evidence="4" type="ORF">RND81_02G107600</name>
</gene>
<dbReference type="SMART" id="SM00733">
    <property type="entry name" value="Mterf"/>
    <property type="match status" value="5"/>
</dbReference>
<keyword evidence="5" id="KW-1185">Reference proteome</keyword>
<keyword evidence="2" id="KW-0806">Transcription termination</keyword>
<keyword evidence="2" id="KW-0804">Transcription</keyword>
<accession>A0AAW1MT08</accession>
<reference evidence="4" key="1">
    <citation type="submission" date="2024-03" db="EMBL/GenBank/DDBJ databases">
        <title>WGS assembly of Saponaria officinalis var. Norfolk2.</title>
        <authorList>
            <person name="Jenkins J."/>
            <person name="Shu S."/>
            <person name="Grimwood J."/>
            <person name="Barry K."/>
            <person name="Goodstein D."/>
            <person name="Schmutz J."/>
            <person name="Leebens-Mack J."/>
            <person name="Osbourn A."/>
        </authorList>
    </citation>
    <scope>NUCLEOTIDE SEQUENCE [LARGE SCALE GENOMIC DNA]</scope>
    <source>
        <strain evidence="4">JIC</strain>
    </source>
</reference>
<dbReference type="Gene3D" id="1.25.70.10">
    <property type="entry name" value="Transcription termination factor 3, mitochondrial"/>
    <property type="match status" value="2"/>
</dbReference>
<evidence type="ECO:0000256" key="1">
    <source>
        <dbReference type="ARBA" id="ARBA00007692"/>
    </source>
</evidence>
<evidence type="ECO:0000256" key="2">
    <source>
        <dbReference type="ARBA" id="ARBA00022472"/>
    </source>
</evidence>
<dbReference type="PANTHER" id="PTHR13068:SF113">
    <property type="entry name" value="TRANSCRIPTION TERMINATION FACTOR MTEF18, MITOCHONDRIAL"/>
    <property type="match status" value="1"/>
</dbReference>
<dbReference type="GO" id="GO:0006353">
    <property type="term" value="P:DNA-templated transcription termination"/>
    <property type="evidence" value="ECO:0007669"/>
    <property type="project" value="UniProtKB-KW"/>
</dbReference>
<name>A0AAW1MT08_SAPOF</name>
<keyword evidence="2" id="KW-0805">Transcription regulation</keyword>
<dbReference type="InterPro" id="IPR003690">
    <property type="entry name" value="MTERF"/>
</dbReference>
<dbReference type="Pfam" id="PF02536">
    <property type="entry name" value="mTERF"/>
    <property type="match status" value="2"/>
</dbReference>
<comment type="caution">
    <text evidence="4">The sequence shown here is derived from an EMBL/GenBank/DDBJ whole genome shotgun (WGS) entry which is preliminary data.</text>
</comment>
<protein>
    <recommendedName>
        <fullName evidence="6">Transcription termination factor MTEF18, mitochondrial</fullName>
    </recommendedName>
</protein>
<sequence>MRQTCSTTISILRNFYHRHFSSTTKKLPSITKIIPYNHRSQAIQDAQEVLTDYFHNTRALPFTYAEHISKNSKHSLYYLISKLPFSSSGFRRTFQRFLRYNPINEFGFFYESIGIDYVDIDEFLKPNLHFLDDDSVVLAAAFCLSGFGFPWGKLGRLYVEEVSIFSKNGGFLRGRLDGLVSLGFGNEQVVAVCLAFPCLLKGEEVEFGSDFDALLDDLKRVFVDFDLGTSVVGNVDGWFEVCRKIKFFYDLGVAEGVVGKLICKSKSTFILSDYSEDVFVEKVEFFSRLGFEKSEVGVLILSNPNILSIRLHDRVISVSSILDHFGLPEENLLSVKQNYSYVFGRNKMVNLPNILKAMDLHEWFFDRMKCGYHSLFANYDLSSPEDGVDENYVQNLESVKSLRTRSYSFGKLNFFHRIGFGENSFTMKLLVDVHGSPSDLQDRFDFLLNEGVEYSKLCKIISRVPKVLSQEIDGLKKKLDFFVEEIGLPLDYLETFPAYLLYNLEKRIKPRFEFYVWLTEQGWCTKKYTLGSIIAVSHKSFVAQLSRMHPTAPQLWLEQNGNRK</sequence>
<evidence type="ECO:0000256" key="3">
    <source>
        <dbReference type="ARBA" id="ARBA00022946"/>
    </source>
</evidence>
<proteinExistence type="inferred from homology"/>
<dbReference type="PANTHER" id="PTHR13068">
    <property type="entry name" value="CGI-12 PROTEIN-RELATED"/>
    <property type="match status" value="1"/>
</dbReference>
<evidence type="ECO:0000313" key="5">
    <source>
        <dbReference type="Proteomes" id="UP001443914"/>
    </source>
</evidence>
<keyword evidence="3" id="KW-0809">Transit peptide</keyword>
<dbReference type="EMBL" id="JBDFQZ010000002">
    <property type="protein sequence ID" value="KAK9749183.1"/>
    <property type="molecule type" value="Genomic_DNA"/>
</dbReference>
<comment type="similarity">
    <text evidence="1">Belongs to the mTERF family.</text>
</comment>
<dbReference type="InterPro" id="IPR038538">
    <property type="entry name" value="MTERF_sf"/>
</dbReference>